<dbReference type="Proteomes" id="UP001163624">
    <property type="component" value="Chromosome"/>
</dbReference>
<reference evidence="1" key="1">
    <citation type="submission" date="2022-11" db="EMBL/GenBank/DDBJ databases">
        <title>Pseudomonas triclosanedens sp. nov., a triclosan degrader isolated from activated sludge.</title>
        <authorList>
            <person name="Yin Y."/>
            <person name="Lu Z."/>
        </authorList>
    </citation>
    <scope>NUCLEOTIDE SEQUENCE</scope>
    <source>
        <strain evidence="1">ZM23</strain>
    </source>
</reference>
<dbReference type="EMBL" id="CP113432">
    <property type="protein sequence ID" value="WAI48578.1"/>
    <property type="molecule type" value="Genomic_DNA"/>
</dbReference>
<gene>
    <name evidence="1" type="ORF">OU419_22895</name>
</gene>
<evidence type="ECO:0000313" key="2">
    <source>
        <dbReference type="Proteomes" id="UP001163624"/>
    </source>
</evidence>
<accession>A0ABY6ZUP8</accession>
<dbReference type="RefSeq" id="WP_254470468.1">
    <property type="nucleotide sequence ID" value="NZ_CP113432.1"/>
</dbReference>
<keyword evidence="2" id="KW-1185">Reference proteome</keyword>
<organism evidence="1 2">
    <name type="scientific">Pseudomonas triclosanedens</name>
    <dbReference type="NCBI Taxonomy" id="2961893"/>
    <lineage>
        <taxon>Bacteria</taxon>
        <taxon>Pseudomonadati</taxon>
        <taxon>Pseudomonadota</taxon>
        <taxon>Gammaproteobacteria</taxon>
        <taxon>Pseudomonadales</taxon>
        <taxon>Pseudomonadaceae</taxon>
        <taxon>Pseudomonas</taxon>
    </lineage>
</organism>
<proteinExistence type="predicted"/>
<sequence length="212" mass="24109">MSSGAEWRLCSWFEQPSTADDRRELAELVKPLLDSLQPVWHPLGFIHVRLATLSSHETIRLHLWPADQKHVAEQFDKVHDHLFNVASRVVSGEVTNIRYCFTPDDDGDWREVRVRYGEKQSELQETGLTGRLDALGSTQYCAPATYDVPRYELHETVLSGVSSALTVVRTDSASSYFPRAIFRRDSPLPPPRAPVACSQRQWRDLLGELIPI</sequence>
<evidence type="ECO:0000313" key="1">
    <source>
        <dbReference type="EMBL" id="WAI48578.1"/>
    </source>
</evidence>
<protein>
    <submittedName>
        <fullName evidence="1">Uncharacterized protein</fullName>
    </submittedName>
</protein>
<name>A0ABY6ZUP8_9PSED</name>